<proteinExistence type="predicted"/>
<dbReference type="InterPro" id="IPR038765">
    <property type="entry name" value="Papain-like_cys_pep_sf"/>
</dbReference>
<dbReference type="InterPro" id="IPR001300">
    <property type="entry name" value="Peptidase_C2_calpain_cat"/>
</dbReference>
<dbReference type="Pfam" id="PF00648">
    <property type="entry name" value="Peptidase_C2"/>
    <property type="match status" value="1"/>
</dbReference>
<organism evidence="4 5">
    <name type="scientific">Cyclospora cayetanensis</name>
    <dbReference type="NCBI Taxonomy" id="88456"/>
    <lineage>
        <taxon>Eukaryota</taxon>
        <taxon>Sar</taxon>
        <taxon>Alveolata</taxon>
        <taxon>Apicomplexa</taxon>
        <taxon>Conoidasida</taxon>
        <taxon>Coccidia</taxon>
        <taxon>Eucoccidiorida</taxon>
        <taxon>Eimeriorina</taxon>
        <taxon>Eimeriidae</taxon>
        <taxon>Cyclospora</taxon>
    </lineage>
</organism>
<dbReference type="PANTHER" id="PTHR46298:SF1">
    <property type="entry name" value="ANDROGLOBIN"/>
    <property type="match status" value="1"/>
</dbReference>
<dbReference type="PANTHER" id="PTHR46298">
    <property type="entry name" value="ANDROGLOBIN"/>
    <property type="match status" value="1"/>
</dbReference>
<dbReference type="InParanoid" id="A0A1D3D1U1"/>
<feature type="region of interest" description="Disordered" evidence="2">
    <location>
        <begin position="1663"/>
        <end position="1695"/>
    </location>
</feature>
<comment type="caution">
    <text evidence="4">The sequence shown here is derived from an EMBL/GenBank/DDBJ whole genome shotgun (WGS) entry which is preliminary data.</text>
</comment>
<reference evidence="4 5" key="1">
    <citation type="journal article" date="2016" name="BMC Genomics">
        <title>Comparative genomics reveals Cyclospora cayetanensis possesses coccidia-like metabolism and invasion components but unique surface antigens.</title>
        <authorList>
            <person name="Liu S."/>
            <person name="Wang L."/>
            <person name="Zheng H."/>
            <person name="Xu Z."/>
            <person name="Roellig D.M."/>
            <person name="Li N."/>
            <person name="Frace M.A."/>
            <person name="Tang K."/>
            <person name="Arrowood M.J."/>
            <person name="Moss D.M."/>
            <person name="Zhang L."/>
            <person name="Feng Y."/>
            <person name="Xiao L."/>
        </authorList>
    </citation>
    <scope>NUCLEOTIDE SEQUENCE [LARGE SCALE GENOMIC DNA]</scope>
    <source>
        <strain evidence="4 5">CHN_HEN01</strain>
    </source>
</reference>
<feature type="compositionally biased region" description="Low complexity" evidence="2">
    <location>
        <begin position="1428"/>
        <end position="1441"/>
    </location>
</feature>
<dbReference type="InterPro" id="IPR053033">
    <property type="entry name" value="Androglobin-like"/>
</dbReference>
<dbReference type="SUPFAM" id="SSF54001">
    <property type="entry name" value="Cysteine proteinases"/>
    <property type="match status" value="1"/>
</dbReference>
<feature type="compositionally biased region" description="Basic and acidic residues" evidence="2">
    <location>
        <begin position="1809"/>
        <end position="1819"/>
    </location>
</feature>
<dbReference type="VEuPathDB" id="ToxoDB:cyc_01221"/>
<comment type="caution">
    <text evidence="1">Lacks conserved residue(s) required for the propagation of feature annotation.</text>
</comment>
<protein>
    <recommendedName>
        <fullName evidence="3">Calpain catalytic domain-containing protein</fullName>
    </recommendedName>
</protein>
<dbReference type="Proteomes" id="UP000095192">
    <property type="component" value="Unassembled WGS sequence"/>
</dbReference>
<gene>
    <name evidence="4" type="ORF">cyc_01221</name>
</gene>
<dbReference type="PROSITE" id="PS50203">
    <property type="entry name" value="CALPAIN_CAT"/>
    <property type="match status" value="1"/>
</dbReference>
<dbReference type="EMBL" id="JROU02001095">
    <property type="protein sequence ID" value="OEH77415.1"/>
    <property type="molecule type" value="Genomic_DNA"/>
</dbReference>
<feature type="compositionally biased region" description="Polar residues" evidence="2">
    <location>
        <begin position="179"/>
        <end position="200"/>
    </location>
</feature>
<sequence>MAPPRGPSAEEGLLGAPQFVAYEPLKPLGKPEAFFDPSSAYPGASAPVTCLPAHAVRVPHEWKGPTEGTDPATKFVDYKFRGRHLPPGILGPFDGWTRASNLGSPNPPYEPLDEGPLPQPHIPAEGPSAEPSVVTAPPKKGKGAKASLTATRGKECPPLASSEEPYYSLQTRKRALAQSGAQEGPSSQSGNTRGASSSRGSPDLGASASLAVGTTPSGGGLQQELYGRYADEKLLAQAHLDLGCPGWGLNGGDSEELTSTEVLSAAPKGNPCVVVNVRSFCTRAVKLGPPPKGPFGRWLHGIFGFLAECAVFLPRGLFLWELLHPQTEKGFPLVNPQGVYGLRLFLDGAWRVVEIDDFVPVGGPQGSPVFPGSANAHELWGPLIAKGLLKAFRNILAAGGGPPPVIQALTGRREVTLPLSPSLLGSYVLRGIWVTVKLSPAAASAAAAANGEPDAGCTTRKWDATSAAAERERASSLEGFREASSEHMLSWSPFLVAAVREEGAPAVSLLNRQSGGGPLQDIVGAPGAQPKLCEGSECFTQPVAQDSTGPSLEEAEQLSEESFTDFSGTLPLSSPRHPYNIQQQLKQQRAAAAAAAAGEPQIRREKEGGPIIVTRPLAILLQHLLGGTALPKELDWEHYERPPDSCAAQEALPEQKGGPGLLKKTCVATTLTDDGRTPHKPESEAPVINVETPRPLVSPTGAAQLRRSSTANLEKAALLTDAQKLWGVPWATEGPPPVPAEGLRLEGGPWVPWDKLVACLAGRPCNTCSTFSSSSGCYSCSGPSFSVFLPEQMLEGAPLKDLYDYEKSLLPLQFPLRASVCLLQIPKKGPSQAAAAATTAGRAAEEERTAAAKRRRCLNHFRPHTVLLSLEGNPTMVEGLTTDPQERSLQQGTDGRPERGSDACRFPHATACHFLNLDTILPQWAAEAPQIAAWSAASALGPAGAGADPAVFAAAAQILMGPERTNTLAAGWDAEFPPSHELGLTSAEASEDASAAGFSSTSHLLLRRLKDALLAEDLGAPRPGADWSALQMLRLARGFESLLLEGHTGSPVSALLDLGAGIFGFLVFLRAPGLPKEGGGAQGPLQQGFLGSACTHYSLDEFLQQQPLCFRVQKCPIVGPENGGPGCYSVWFKAEVEALWGPSDGSPYLVLMPHLPHAGLIPFLRLSLTPLGSPRRLPLRGALEEGCSASEISLEECQSYTNVHLGSKDLRTLPILPFLKVSLTSQRFPHQDHRHQKQPQHSYVGKYLLLLEAAIPSPSRAVHCALTVALPPPVSSEEEGPILEGLAGSEAPPAPVGEPSQEGPVSLHTPLVIRPLPISFKASWAGDSLWGPAGRYPGSKDLCNYSDQDRFLVCNLRIVARGPQTVRVSLSLKLEGGSQGNCLQVQLLRLDRKTAFDATREASIKDNALHAIPDAPLEGPLAEATETPAAIPKAPLAPKAYPQRKGASEYDGHSHPGSPPRRPEEVLLLQEDGPSVCIFPDVHLSPEVPYILRAHYIGACGQSAEAFPHASTCSQPSKSHGRSSRCSWLLEVVGSGEVLVGPDISKEEFNFAWLSRCDPDRGPRGARSRNSYLNGQRGGPFWRPLLEGRPAGVGEAPDIYATTLQQLQLLVHWKAQMSIEDFFRALQFEALEGLQQDKGRAATEDGPSASACSLPRCALQERSPSSNLQALESPQDEFRGSRDSQGREETQSSPFDLTLEMFCSSKLLSEGPLGTLLGSVDVRKRLYTECLGPLVAAAGGSVTPPLMAAAMERAAWGSSPKGPEEDGVFPKGAANSKKGQSPPDKRPKGPSERPRQAVTVAPRGLQSKGGKDDAKRERSLSVVCSEGPALQPSKPHYLRSPFKPEIYVHPLLRRFAESISGTWPYRTVTASSSSGVSDPPRLSRGSPVIASSFQPSHDCSTIPQTQTGHPWEPQLGEARCSSPSQRSSSELLEATVAYIEEQKRRDVLVAYEEIFEEETCKDLSRPALTKLLDQAIDAKLAGPHAPIVRRIENTLNALNYVQRMQEILEKTTSGTSSAAKRDERRSPKRKHEKDTEGPLLGPEEVGELRSLITAVEALERAPIPTAPLIPPKVAVVIAHAREAVLINKQGPSLQMISGSAL</sequence>
<feature type="region of interest" description="Disordered" evidence="2">
    <location>
        <begin position="96"/>
        <end position="162"/>
    </location>
</feature>
<feature type="compositionally biased region" description="Basic and acidic residues" evidence="2">
    <location>
        <begin position="1676"/>
        <end position="1690"/>
    </location>
</feature>
<name>A0A1D3D1U1_9EIME</name>
<feature type="region of interest" description="Disordered" evidence="2">
    <location>
        <begin position="1276"/>
        <end position="1304"/>
    </location>
</feature>
<feature type="compositionally biased region" description="Polar residues" evidence="2">
    <location>
        <begin position="1663"/>
        <end position="1672"/>
    </location>
</feature>
<feature type="region of interest" description="Disordered" evidence="2">
    <location>
        <begin position="2009"/>
        <end position="2042"/>
    </location>
</feature>
<dbReference type="VEuPathDB" id="ToxoDB:LOC34618272"/>
<dbReference type="GO" id="GO:0004198">
    <property type="term" value="F:calcium-dependent cysteine-type endopeptidase activity"/>
    <property type="evidence" value="ECO:0007669"/>
    <property type="project" value="InterPro"/>
</dbReference>
<feature type="region of interest" description="Disordered" evidence="2">
    <location>
        <begin position="1757"/>
        <end position="1839"/>
    </location>
</feature>
<evidence type="ECO:0000256" key="1">
    <source>
        <dbReference type="PROSITE-ProRule" id="PRU00239"/>
    </source>
</evidence>
<evidence type="ECO:0000259" key="3">
    <source>
        <dbReference type="PROSITE" id="PS50203"/>
    </source>
</evidence>
<accession>A0A1D3D1U1</accession>
<evidence type="ECO:0000313" key="4">
    <source>
        <dbReference type="EMBL" id="OEH77415.1"/>
    </source>
</evidence>
<feature type="region of interest" description="Disordered" evidence="2">
    <location>
        <begin position="877"/>
        <end position="902"/>
    </location>
</feature>
<feature type="compositionally biased region" description="Basic and acidic residues" evidence="2">
    <location>
        <begin position="1783"/>
        <end position="1795"/>
    </location>
</feature>
<feature type="region of interest" description="Disordered" evidence="2">
    <location>
        <begin position="175"/>
        <end position="217"/>
    </location>
</feature>
<dbReference type="GO" id="GO:0006508">
    <property type="term" value="P:proteolysis"/>
    <property type="evidence" value="ECO:0007669"/>
    <property type="project" value="InterPro"/>
</dbReference>
<feature type="domain" description="Calpain catalytic" evidence="3">
    <location>
        <begin position="335"/>
        <end position="411"/>
    </location>
</feature>
<keyword evidence="5" id="KW-1185">Reference proteome</keyword>
<feature type="region of interest" description="Disordered" evidence="2">
    <location>
        <begin position="1427"/>
        <end position="1463"/>
    </location>
</feature>
<evidence type="ECO:0000313" key="5">
    <source>
        <dbReference type="Proteomes" id="UP000095192"/>
    </source>
</evidence>
<evidence type="ECO:0000256" key="2">
    <source>
        <dbReference type="SAM" id="MobiDB-lite"/>
    </source>
</evidence>
<feature type="region of interest" description="Disordered" evidence="2">
    <location>
        <begin position="448"/>
        <end position="469"/>
    </location>
</feature>